<evidence type="ECO:0000256" key="1">
    <source>
        <dbReference type="ARBA" id="ARBA00022884"/>
    </source>
</evidence>
<dbReference type="InterPro" id="IPR000504">
    <property type="entry name" value="RRM_dom"/>
</dbReference>
<proteinExistence type="predicted"/>
<dbReference type="EMBL" id="MFBF01000059">
    <property type="protein sequence ID" value="OGD89910.1"/>
    <property type="molecule type" value="Genomic_DNA"/>
</dbReference>
<dbReference type="AlphaFoldDB" id="A0A1F5GDI6"/>
<evidence type="ECO:0000313" key="4">
    <source>
        <dbReference type="EMBL" id="OGD89910.1"/>
    </source>
</evidence>
<feature type="compositionally biased region" description="Polar residues" evidence="2">
    <location>
        <begin position="88"/>
        <end position="102"/>
    </location>
</feature>
<dbReference type="SMART" id="SM00360">
    <property type="entry name" value="RRM"/>
    <property type="match status" value="1"/>
</dbReference>
<reference evidence="4 5" key="1">
    <citation type="journal article" date="2016" name="Nat. Commun.">
        <title>Thousands of microbial genomes shed light on interconnected biogeochemical processes in an aquifer system.</title>
        <authorList>
            <person name="Anantharaman K."/>
            <person name="Brown C.T."/>
            <person name="Hug L.A."/>
            <person name="Sharon I."/>
            <person name="Castelle C.J."/>
            <person name="Probst A.J."/>
            <person name="Thomas B.C."/>
            <person name="Singh A."/>
            <person name="Wilkins M.J."/>
            <person name="Karaoz U."/>
            <person name="Brodie E.L."/>
            <person name="Williams K.H."/>
            <person name="Hubbard S.S."/>
            <person name="Banfield J.F."/>
        </authorList>
    </citation>
    <scope>NUCLEOTIDE SEQUENCE [LARGE SCALE GENOMIC DNA]</scope>
</reference>
<feature type="domain" description="RRM" evidence="3">
    <location>
        <begin position="3"/>
        <end position="81"/>
    </location>
</feature>
<dbReference type="InterPro" id="IPR050502">
    <property type="entry name" value="Euk_RNA-bind_prot"/>
</dbReference>
<dbReference type="PANTHER" id="PTHR48025:SF1">
    <property type="entry name" value="RRM DOMAIN-CONTAINING PROTEIN"/>
    <property type="match status" value="1"/>
</dbReference>
<dbReference type="Proteomes" id="UP000177124">
    <property type="component" value="Unassembled WGS sequence"/>
</dbReference>
<feature type="region of interest" description="Disordered" evidence="2">
    <location>
        <begin position="82"/>
        <end position="102"/>
    </location>
</feature>
<gene>
    <name evidence="4" type="ORF">A3D07_01190</name>
</gene>
<evidence type="ECO:0000259" key="3">
    <source>
        <dbReference type="PROSITE" id="PS50102"/>
    </source>
</evidence>
<keyword evidence="1" id="KW-0694">RNA-binding</keyword>
<protein>
    <recommendedName>
        <fullName evidence="3">RRM domain-containing protein</fullName>
    </recommendedName>
</protein>
<dbReference type="STRING" id="1797716.A3D07_01190"/>
<evidence type="ECO:0000256" key="2">
    <source>
        <dbReference type="SAM" id="MobiDB-lite"/>
    </source>
</evidence>
<dbReference type="PROSITE" id="PS50102">
    <property type="entry name" value="RRM"/>
    <property type="match status" value="1"/>
</dbReference>
<comment type="caution">
    <text evidence="4">The sequence shown here is derived from an EMBL/GenBank/DDBJ whole genome shotgun (WGS) entry which is preliminary data.</text>
</comment>
<accession>A0A1F5GDI6</accession>
<dbReference type="GO" id="GO:0003729">
    <property type="term" value="F:mRNA binding"/>
    <property type="evidence" value="ECO:0007669"/>
    <property type="project" value="TreeGrafter"/>
</dbReference>
<name>A0A1F5GDI6_9BACT</name>
<sequence>MVKRLFVGSLPFSTTSAQLEEIFSQVGKVSSLNLITDRYSGQSKGFAFVEMSSDKEADEAIKKFNNFEIEGRKIVVNVARPMEDRSGPNLNRGNYSRSGNRW</sequence>
<dbReference type="InterPro" id="IPR012677">
    <property type="entry name" value="Nucleotide-bd_a/b_plait_sf"/>
</dbReference>
<dbReference type="Pfam" id="PF00076">
    <property type="entry name" value="RRM_1"/>
    <property type="match status" value="1"/>
</dbReference>
<dbReference type="InterPro" id="IPR035979">
    <property type="entry name" value="RBD_domain_sf"/>
</dbReference>
<dbReference type="PANTHER" id="PTHR48025">
    <property type="entry name" value="OS02G0815200 PROTEIN"/>
    <property type="match status" value="1"/>
</dbReference>
<evidence type="ECO:0000313" key="5">
    <source>
        <dbReference type="Proteomes" id="UP000177124"/>
    </source>
</evidence>
<organism evidence="4 5">
    <name type="scientific">Candidatus Curtissbacteria bacterium RIFCSPHIGHO2_02_FULL_42_15</name>
    <dbReference type="NCBI Taxonomy" id="1797716"/>
    <lineage>
        <taxon>Bacteria</taxon>
        <taxon>Candidatus Curtissiibacteriota</taxon>
    </lineage>
</organism>
<dbReference type="SUPFAM" id="SSF54928">
    <property type="entry name" value="RNA-binding domain, RBD"/>
    <property type="match status" value="1"/>
</dbReference>
<dbReference type="Gene3D" id="3.30.70.330">
    <property type="match status" value="1"/>
</dbReference>